<reference evidence="4 5" key="1">
    <citation type="submission" date="2016-05" db="EMBL/GenBank/DDBJ databases">
        <title>Nuclear genome of Blastocystis sp. subtype 1 NandII.</title>
        <authorList>
            <person name="Gentekaki E."/>
            <person name="Curtis B."/>
            <person name="Stairs C."/>
            <person name="Eme L."/>
            <person name="Herman E."/>
            <person name="Klimes V."/>
            <person name="Arias M.C."/>
            <person name="Elias M."/>
            <person name="Hilliou F."/>
            <person name="Klute M."/>
            <person name="Malik S.-B."/>
            <person name="Pightling A."/>
            <person name="Rachubinski R."/>
            <person name="Salas D."/>
            <person name="Schlacht A."/>
            <person name="Suga H."/>
            <person name="Archibald J."/>
            <person name="Ball S.G."/>
            <person name="Clark G."/>
            <person name="Dacks J."/>
            <person name="Van Der Giezen M."/>
            <person name="Tsaousis A."/>
            <person name="Roger A."/>
        </authorList>
    </citation>
    <scope>NUCLEOTIDE SEQUENCE [LARGE SCALE GENOMIC DNA]</scope>
    <source>
        <strain evidence="5">ATCC 50177 / NandII</strain>
    </source>
</reference>
<dbReference type="InterPro" id="IPR008984">
    <property type="entry name" value="SMAD_FHA_dom_sf"/>
</dbReference>
<dbReference type="Proteomes" id="UP000078348">
    <property type="component" value="Unassembled WGS sequence"/>
</dbReference>
<feature type="region of interest" description="Disordered" evidence="2">
    <location>
        <begin position="1"/>
        <end position="25"/>
    </location>
</feature>
<dbReference type="AlphaFoldDB" id="A0A196SIG4"/>
<protein>
    <submittedName>
        <fullName evidence="4">SMAD/FHA domain-containing protein</fullName>
    </submittedName>
</protein>
<dbReference type="Gene3D" id="2.60.200.20">
    <property type="match status" value="1"/>
</dbReference>
<feature type="domain" description="FHA" evidence="3">
    <location>
        <begin position="71"/>
        <end position="122"/>
    </location>
</feature>
<dbReference type="SMART" id="SM00240">
    <property type="entry name" value="FHA"/>
    <property type="match status" value="1"/>
</dbReference>
<dbReference type="OrthoDB" id="444265at2759"/>
<dbReference type="STRING" id="478820.A0A196SIG4"/>
<keyword evidence="1" id="KW-0175">Coiled coil</keyword>
<dbReference type="PROSITE" id="PS50006">
    <property type="entry name" value="FHA_DOMAIN"/>
    <property type="match status" value="1"/>
</dbReference>
<dbReference type="SUPFAM" id="SSF49879">
    <property type="entry name" value="SMAD/FHA domain"/>
    <property type="match status" value="1"/>
</dbReference>
<name>A0A196SIG4_BLAHN</name>
<proteinExistence type="predicted"/>
<comment type="caution">
    <text evidence="4">The sequence shown here is derived from an EMBL/GenBank/DDBJ whole genome shotgun (WGS) entry which is preliminary data.</text>
</comment>
<dbReference type="Pfam" id="PF00498">
    <property type="entry name" value="FHA"/>
    <property type="match status" value="1"/>
</dbReference>
<accession>A0A196SIG4</accession>
<dbReference type="InterPro" id="IPR050923">
    <property type="entry name" value="Cell_Proc_Reg/RNA_Proc"/>
</dbReference>
<evidence type="ECO:0000313" key="4">
    <source>
        <dbReference type="EMBL" id="OAO15972.1"/>
    </source>
</evidence>
<keyword evidence="5" id="KW-1185">Reference proteome</keyword>
<dbReference type="InterPro" id="IPR000253">
    <property type="entry name" value="FHA_dom"/>
</dbReference>
<evidence type="ECO:0000313" key="5">
    <source>
        <dbReference type="Proteomes" id="UP000078348"/>
    </source>
</evidence>
<feature type="compositionally biased region" description="Polar residues" evidence="2">
    <location>
        <begin position="1"/>
        <end position="12"/>
    </location>
</feature>
<sequence length="563" mass="64423">MEGSSSFNQQADTAPAPAPSKSTSLPLSERASYAGYTVPDWSDLPGCAYGFEIVKNGVVMGEKDLSQQPFFLIGRNADVSDIVPEHPSISRIHAVVQMGKDGRVEVMDFRSTHGTFLNKEQLKPFIYYPMHVGDFLQFGGSMRVYTLTGPSDKMLPEEKVVIREEDKRPKEKETSEKKYVKAPKIKIQYLGERHAGDSNGLQEQLQQATWGFDEDATEEENSMSILGSHFNTQDLTEEEKRQYNKIVQLREKREKMQSNKKWRNEKENREETLDKLTSQIESLEQTLYDNVERRRYREGHKRGVRERQLDEEDSYYDRTEHKRKLPVLQESREVLAEKLEYKKKRLAFYEERLRSMEKVEDVKESDDPLDAFMNENKKKMNEMQDAMLKEKIAETQNEITTITSQLAKLATSAPAPVLRLKQKDTSRRDTSSFTVIDNTAQTAKKKNVNSTQFMSSIGSVMDSLKSGKNHSYDDVEAPKPVVTVTPVAMNPATNKFRKPVKEAEPVAVSDSVILERPRDMSEYTVPKDMGVAINKDALNEVVQEMGSSQPKFIRAMIDELQKK</sequence>
<organism evidence="4 5">
    <name type="scientific">Blastocystis sp. subtype 1 (strain ATCC 50177 / NandII)</name>
    <dbReference type="NCBI Taxonomy" id="478820"/>
    <lineage>
        <taxon>Eukaryota</taxon>
        <taxon>Sar</taxon>
        <taxon>Stramenopiles</taxon>
        <taxon>Bigyra</taxon>
        <taxon>Opalozoa</taxon>
        <taxon>Opalinata</taxon>
        <taxon>Blastocystidae</taxon>
        <taxon>Blastocystis</taxon>
    </lineage>
</organism>
<evidence type="ECO:0000259" key="3">
    <source>
        <dbReference type="PROSITE" id="PS50006"/>
    </source>
</evidence>
<feature type="coiled-coil region" evidence="1">
    <location>
        <begin position="339"/>
        <end position="389"/>
    </location>
</feature>
<feature type="coiled-coil region" evidence="1">
    <location>
        <begin position="239"/>
        <end position="286"/>
    </location>
</feature>
<evidence type="ECO:0000256" key="1">
    <source>
        <dbReference type="SAM" id="Coils"/>
    </source>
</evidence>
<gene>
    <name evidence="4" type="ORF">AV274_2288</name>
</gene>
<evidence type="ECO:0000256" key="2">
    <source>
        <dbReference type="SAM" id="MobiDB-lite"/>
    </source>
</evidence>
<dbReference type="EMBL" id="LXWW01000106">
    <property type="protein sequence ID" value="OAO15972.1"/>
    <property type="molecule type" value="Genomic_DNA"/>
</dbReference>
<dbReference type="PANTHER" id="PTHR23308">
    <property type="entry name" value="NUCLEAR INHIBITOR OF PROTEIN PHOSPHATASE-1"/>
    <property type="match status" value="1"/>
</dbReference>